<gene>
    <name evidence="1" type="ordered locus">Mycch_0765</name>
</gene>
<name>I4BE75_MYCCN</name>
<organism evidence="1 2">
    <name type="scientific">Mycolicibacterium chubuense (strain NBB4)</name>
    <name type="common">Mycobacterium chubuense</name>
    <dbReference type="NCBI Taxonomy" id="710421"/>
    <lineage>
        <taxon>Bacteria</taxon>
        <taxon>Bacillati</taxon>
        <taxon>Actinomycetota</taxon>
        <taxon>Actinomycetes</taxon>
        <taxon>Mycobacteriales</taxon>
        <taxon>Mycobacteriaceae</taxon>
        <taxon>Mycolicibacterium</taxon>
    </lineage>
</organism>
<dbReference type="RefSeq" id="WP_014814073.1">
    <property type="nucleotide sequence ID" value="NC_018027.1"/>
</dbReference>
<dbReference type="AlphaFoldDB" id="I4BE75"/>
<dbReference type="KEGG" id="mcb:Mycch_0765"/>
<dbReference type="PATRIC" id="fig|710421.3.peg.766"/>
<dbReference type="eggNOG" id="ENOG5030V45">
    <property type="taxonomic scope" value="Bacteria"/>
</dbReference>
<evidence type="ECO:0000313" key="1">
    <source>
        <dbReference type="EMBL" id="AFM15582.1"/>
    </source>
</evidence>
<dbReference type="STRING" id="710421.Mycch_0765"/>
<dbReference type="Proteomes" id="UP000006057">
    <property type="component" value="Chromosome"/>
</dbReference>
<protein>
    <submittedName>
        <fullName evidence="1">Uncharacterized protein</fullName>
    </submittedName>
</protein>
<reference evidence="1 2" key="1">
    <citation type="submission" date="2012-06" db="EMBL/GenBank/DDBJ databases">
        <title>Complete sequence of chromosome of Mycobacterium chubuense NBB4.</title>
        <authorList>
            <consortium name="US DOE Joint Genome Institute"/>
            <person name="Lucas S."/>
            <person name="Han J."/>
            <person name="Lapidus A."/>
            <person name="Cheng J.-F."/>
            <person name="Goodwin L."/>
            <person name="Pitluck S."/>
            <person name="Peters L."/>
            <person name="Mikhailova N."/>
            <person name="Teshima H."/>
            <person name="Detter J.C."/>
            <person name="Han C."/>
            <person name="Tapia R."/>
            <person name="Land M."/>
            <person name="Hauser L."/>
            <person name="Kyrpides N."/>
            <person name="Ivanova N."/>
            <person name="Pagani I."/>
            <person name="Mattes T."/>
            <person name="Holmes A."/>
            <person name="Rutledge P."/>
            <person name="Paulsen I."/>
            <person name="Coleman N."/>
            <person name="Woyke T."/>
        </authorList>
    </citation>
    <scope>NUCLEOTIDE SEQUENCE [LARGE SCALE GENOMIC DNA]</scope>
    <source>
        <strain evidence="1 2">NBB4</strain>
    </source>
</reference>
<dbReference type="OrthoDB" id="4640487at2"/>
<accession>I4BE75</accession>
<dbReference type="EMBL" id="CP003053">
    <property type="protein sequence ID" value="AFM15582.1"/>
    <property type="molecule type" value="Genomic_DNA"/>
</dbReference>
<evidence type="ECO:0000313" key="2">
    <source>
        <dbReference type="Proteomes" id="UP000006057"/>
    </source>
</evidence>
<dbReference type="HOGENOM" id="CLU_2410051_0_0_11"/>
<proteinExistence type="predicted"/>
<sequence length="92" mass="10206">MQTADRPAAGASERGSGGDDAQAEYYLMVLAARWQELETEVAERCNELRGLPIPARKSERARNLRRIIRVKQNEIAKVRDLCGSLAGRLHSG</sequence>
<keyword evidence="2" id="KW-1185">Reference proteome</keyword>